<organism evidence="1 2">
    <name type="scientific">Elysia marginata</name>
    <dbReference type="NCBI Taxonomy" id="1093978"/>
    <lineage>
        <taxon>Eukaryota</taxon>
        <taxon>Metazoa</taxon>
        <taxon>Spiralia</taxon>
        <taxon>Lophotrochozoa</taxon>
        <taxon>Mollusca</taxon>
        <taxon>Gastropoda</taxon>
        <taxon>Heterobranchia</taxon>
        <taxon>Euthyneura</taxon>
        <taxon>Panpulmonata</taxon>
        <taxon>Sacoglossa</taxon>
        <taxon>Placobranchoidea</taxon>
        <taxon>Plakobranchidae</taxon>
        <taxon>Elysia</taxon>
    </lineage>
</organism>
<dbReference type="Proteomes" id="UP000762676">
    <property type="component" value="Unassembled WGS sequence"/>
</dbReference>
<dbReference type="AlphaFoldDB" id="A0AAV4FME8"/>
<dbReference type="EMBL" id="BMAT01007931">
    <property type="protein sequence ID" value="GFR74487.1"/>
    <property type="molecule type" value="Genomic_DNA"/>
</dbReference>
<protein>
    <submittedName>
        <fullName evidence="1">Uncharacterized protein</fullName>
    </submittedName>
</protein>
<sequence length="126" mass="13223">MADCEHVSFVGGAKSTCARLGSSTCSLIETSCCHPAIEKRCQPCRLLALPRPPPSLVPLRPVCHQPTNLDAGLSGSNSGTTDSAAARIKRWRGADSLVVGVDVFIVRVEGNILVNSLTFRGPSPPA</sequence>
<gene>
    <name evidence="1" type="ORF">ElyMa_003894400</name>
</gene>
<accession>A0AAV4FME8</accession>
<keyword evidence="2" id="KW-1185">Reference proteome</keyword>
<comment type="caution">
    <text evidence="1">The sequence shown here is derived from an EMBL/GenBank/DDBJ whole genome shotgun (WGS) entry which is preliminary data.</text>
</comment>
<evidence type="ECO:0000313" key="1">
    <source>
        <dbReference type="EMBL" id="GFR74487.1"/>
    </source>
</evidence>
<reference evidence="1 2" key="1">
    <citation type="journal article" date="2021" name="Elife">
        <title>Chloroplast acquisition without the gene transfer in kleptoplastic sea slugs, Plakobranchus ocellatus.</title>
        <authorList>
            <person name="Maeda T."/>
            <person name="Takahashi S."/>
            <person name="Yoshida T."/>
            <person name="Shimamura S."/>
            <person name="Takaki Y."/>
            <person name="Nagai Y."/>
            <person name="Toyoda A."/>
            <person name="Suzuki Y."/>
            <person name="Arimoto A."/>
            <person name="Ishii H."/>
            <person name="Satoh N."/>
            <person name="Nishiyama T."/>
            <person name="Hasebe M."/>
            <person name="Maruyama T."/>
            <person name="Minagawa J."/>
            <person name="Obokata J."/>
            <person name="Shigenobu S."/>
        </authorList>
    </citation>
    <scope>NUCLEOTIDE SEQUENCE [LARGE SCALE GENOMIC DNA]</scope>
</reference>
<name>A0AAV4FME8_9GAST</name>
<proteinExistence type="predicted"/>
<evidence type="ECO:0000313" key="2">
    <source>
        <dbReference type="Proteomes" id="UP000762676"/>
    </source>
</evidence>